<dbReference type="AlphaFoldDB" id="A0A1L3EUX7"/>
<feature type="compositionally biased region" description="Low complexity" evidence="1">
    <location>
        <begin position="145"/>
        <end position="165"/>
    </location>
</feature>
<keyword evidence="2" id="KW-0732">Signal</keyword>
<gene>
    <name evidence="3" type="ORF">BJI69_13585</name>
</gene>
<dbReference type="RefSeq" id="WP_046967210.1">
    <property type="nucleotide sequence ID" value="NZ_CP017480.1"/>
</dbReference>
<feature type="chain" id="PRO_5009853219" evidence="2">
    <location>
        <begin position="27"/>
        <end position="180"/>
    </location>
</feature>
<accession>A0A1L3EUX7</accession>
<protein>
    <submittedName>
        <fullName evidence="3">Uncharacterized protein</fullName>
    </submittedName>
</protein>
<keyword evidence="4" id="KW-1185">Reference proteome</keyword>
<dbReference type="EMBL" id="CP017480">
    <property type="protein sequence ID" value="APG04822.1"/>
    <property type="molecule type" value="Genomic_DNA"/>
</dbReference>
<feature type="signal peptide" evidence="2">
    <location>
        <begin position="1"/>
        <end position="26"/>
    </location>
</feature>
<dbReference type="Proteomes" id="UP000182987">
    <property type="component" value="Chromosome"/>
</dbReference>
<organism evidence="3 4">
    <name type="scientific">Luteibacter rhizovicinus DSM 16549</name>
    <dbReference type="NCBI Taxonomy" id="1440763"/>
    <lineage>
        <taxon>Bacteria</taxon>
        <taxon>Pseudomonadati</taxon>
        <taxon>Pseudomonadota</taxon>
        <taxon>Gammaproteobacteria</taxon>
        <taxon>Lysobacterales</taxon>
        <taxon>Rhodanobacteraceae</taxon>
        <taxon>Luteibacter</taxon>
    </lineage>
</organism>
<name>A0A1L3EUX7_9GAMM</name>
<evidence type="ECO:0000256" key="1">
    <source>
        <dbReference type="SAM" id="MobiDB-lite"/>
    </source>
</evidence>
<feature type="region of interest" description="Disordered" evidence="1">
    <location>
        <begin position="140"/>
        <end position="180"/>
    </location>
</feature>
<dbReference type="OrthoDB" id="5522400at2"/>
<dbReference type="KEGG" id="lrz:BJI69_13585"/>
<proteinExistence type="predicted"/>
<reference evidence="4" key="1">
    <citation type="submission" date="2016-09" db="EMBL/GenBank/DDBJ databases">
        <authorList>
            <person name="Lysoe E."/>
        </authorList>
    </citation>
    <scope>NUCLEOTIDE SEQUENCE [LARGE SCALE GENOMIC DNA]</scope>
    <source>
        <strain evidence="4">LJ96T</strain>
    </source>
</reference>
<evidence type="ECO:0000313" key="4">
    <source>
        <dbReference type="Proteomes" id="UP000182987"/>
    </source>
</evidence>
<evidence type="ECO:0000313" key="3">
    <source>
        <dbReference type="EMBL" id="APG04822.1"/>
    </source>
</evidence>
<sequence length="180" mass="18882">MRMLDKLLAPTLLAAALAGVSAPALAAPQRLIDPPAETLVISAADVNLRHALGDAYPAFARNFTVTAHPVALKDGGWFLDGWRTGAPLTHAAAFVHYADGRTFAAYFDEDRGEIIYVGEGPVHPALQIWARRFGPALHVTPPANPSTSPASTSPNAAPSATADTPTEADQVELRQVAASI</sequence>
<evidence type="ECO:0000256" key="2">
    <source>
        <dbReference type="SAM" id="SignalP"/>
    </source>
</evidence>